<evidence type="ECO:0000313" key="3">
    <source>
        <dbReference type="Proteomes" id="UP001151760"/>
    </source>
</evidence>
<reference evidence="2" key="2">
    <citation type="submission" date="2022-01" db="EMBL/GenBank/DDBJ databases">
        <authorList>
            <person name="Yamashiro T."/>
            <person name="Shiraishi A."/>
            <person name="Satake H."/>
            <person name="Nakayama K."/>
        </authorList>
    </citation>
    <scope>NUCLEOTIDE SEQUENCE</scope>
</reference>
<accession>A0ABQ4XZI8</accession>
<sequence length="119" mass="13852">MEHVEGNKNQESKKSDPSTSNQKSYIAKEFNLASTINPISSIGDFEDDYDDDEVFLPDDEMFRYISSTGGGHQLEEDDLNFSDGYEAQVYDLPRQMQAFCDRFHIRLNSHVRKYMFFLC</sequence>
<feature type="region of interest" description="Disordered" evidence="1">
    <location>
        <begin position="1"/>
        <end position="22"/>
    </location>
</feature>
<keyword evidence="3" id="KW-1185">Reference proteome</keyword>
<comment type="caution">
    <text evidence="2">The sequence shown here is derived from an EMBL/GenBank/DDBJ whole genome shotgun (WGS) entry which is preliminary data.</text>
</comment>
<gene>
    <name evidence="2" type="ORF">Tco_0703029</name>
</gene>
<dbReference type="Proteomes" id="UP001151760">
    <property type="component" value="Unassembled WGS sequence"/>
</dbReference>
<organism evidence="2 3">
    <name type="scientific">Tanacetum coccineum</name>
    <dbReference type="NCBI Taxonomy" id="301880"/>
    <lineage>
        <taxon>Eukaryota</taxon>
        <taxon>Viridiplantae</taxon>
        <taxon>Streptophyta</taxon>
        <taxon>Embryophyta</taxon>
        <taxon>Tracheophyta</taxon>
        <taxon>Spermatophyta</taxon>
        <taxon>Magnoliopsida</taxon>
        <taxon>eudicotyledons</taxon>
        <taxon>Gunneridae</taxon>
        <taxon>Pentapetalae</taxon>
        <taxon>asterids</taxon>
        <taxon>campanulids</taxon>
        <taxon>Asterales</taxon>
        <taxon>Asteraceae</taxon>
        <taxon>Asteroideae</taxon>
        <taxon>Anthemideae</taxon>
        <taxon>Anthemidinae</taxon>
        <taxon>Tanacetum</taxon>
    </lineage>
</organism>
<name>A0ABQ4XZI8_9ASTR</name>
<evidence type="ECO:0000256" key="1">
    <source>
        <dbReference type="SAM" id="MobiDB-lite"/>
    </source>
</evidence>
<dbReference type="EMBL" id="BQNB010009916">
    <property type="protein sequence ID" value="GJS70188.1"/>
    <property type="molecule type" value="Genomic_DNA"/>
</dbReference>
<protein>
    <submittedName>
        <fullName evidence="2">Uncharacterized protein</fullName>
    </submittedName>
</protein>
<proteinExistence type="predicted"/>
<reference evidence="2" key="1">
    <citation type="journal article" date="2022" name="Int. J. Mol. Sci.">
        <title>Draft Genome of Tanacetum Coccineum: Genomic Comparison of Closely Related Tanacetum-Family Plants.</title>
        <authorList>
            <person name="Yamashiro T."/>
            <person name="Shiraishi A."/>
            <person name="Nakayama K."/>
            <person name="Satake H."/>
        </authorList>
    </citation>
    <scope>NUCLEOTIDE SEQUENCE</scope>
</reference>
<evidence type="ECO:0000313" key="2">
    <source>
        <dbReference type="EMBL" id="GJS70188.1"/>
    </source>
</evidence>
<feature type="compositionally biased region" description="Basic and acidic residues" evidence="1">
    <location>
        <begin position="1"/>
        <end position="16"/>
    </location>
</feature>